<name>A0A1C7P4D7_9HYPH</name>
<dbReference type="AlphaFoldDB" id="A0A1C7P4D7"/>
<proteinExistence type="predicted"/>
<evidence type="ECO:0000313" key="2">
    <source>
        <dbReference type="EMBL" id="OBZ96142.1"/>
    </source>
</evidence>
<evidence type="ECO:0000256" key="1">
    <source>
        <dbReference type="SAM" id="Phobius"/>
    </source>
</evidence>
<protein>
    <recommendedName>
        <fullName evidence="4">Transmembrane protein</fullName>
    </recommendedName>
</protein>
<feature type="transmembrane region" description="Helical" evidence="1">
    <location>
        <begin position="21"/>
        <end position="41"/>
    </location>
</feature>
<dbReference type="Proteomes" id="UP000093111">
    <property type="component" value="Unassembled WGS sequence"/>
</dbReference>
<reference evidence="2 3" key="1">
    <citation type="journal article" date="2016" name="Syst. Appl. Microbiol.">
        <title>Pararhizobium polonicum sp. nov. isolated from tumors on stone fruit rootstocks.</title>
        <authorList>
            <person name="Pulawska J."/>
            <person name="Kuzmanovic N."/>
            <person name="Willems A."/>
            <person name="Pothier J.F."/>
        </authorList>
    </citation>
    <scope>NUCLEOTIDE SEQUENCE [LARGE SCALE GENOMIC DNA]</scope>
    <source>
        <strain evidence="2 3">F5.1</strain>
    </source>
</reference>
<keyword evidence="1" id="KW-0812">Transmembrane</keyword>
<feature type="transmembrane region" description="Helical" evidence="1">
    <location>
        <begin position="47"/>
        <end position="67"/>
    </location>
</feature>
<feature type="transmembrane region" description="Helical" evidence="1">
    <location>
        <begin position="88"/>
        <end position="104"/>
    </location>
</feature>
<sequence>MIVVQFRKGNIEIMNEIALAGFGRLAFAAAVGNQIALAISAFCGWEITPLISIVGIAVYVYWDWNYADWTMSLTPGQSNFTREDKKQLYISSFIFAVPLLWLAIPHSLNGIGSEFSFWWAANVVNLAAIVGASLLQLFKHYKI</sequence>
<feature type="transmembrane region" description="Helical" evidence="1">
    <location>
        <begin position="116"/>
        <end position="138"/>
    </location>
</feature>
<dbReference type="EMBL" id="LGLV01000005">
    <property type="protein sequence ID" value="OBZ96142.1"/>
    <property type="molecule type" value="Genomic_DNA"/>
</dbReference>
<evidence type="ECO:0000313" key="3">
    <source>
        <dbReference type="Proteomes" id="UP000093111"/>
    </source>
</evidence>
<organism evidence="2 3">
    <name type="scientific">Pararhizobium polonicum</name>
    <dbReference type="NCBI Taxonomy" id="1612624"/>
    <lineage>
        <taxon>Bacteria</taxon>
        <taxon>Pseudomonadati</taxon>
        <taxon>Pseudomonadota</taxon>
        <taxon>Alphaproteobacteria</taxon>
        <taxon>Hyphomicrobiales</taxon>
        <taxon>Rhizobiaceae</taxon>
        <taxon>Rhizobium/Agrobacterium group</taxon>
        <taxon>Pararhizobium</taxon>
    </lineage>
</organism>
<comment type="caution">
    <text evidence="2">The sequence shown here is derived from an EMBL/GenBank/DDBJ whole genome shotgun (WGS) entry which is preliminary data.</text>
</comment>
<gene>
    <name evidence="2" type="ORF">ADU59_07205</name>
</gene>
<keyword evidence="3" id="KW-1185">Reference proteome</keyword>
<evidence type="ECO:0008006" key="4">
    <source>
        <dbReference type="Google" id="ProtNLM"/>
    </source>
</evidence>
<keyword evidence="1" id="KW-1133">Transmembrane helix</keyword>
<keyword evidence="1" id="KW-0472">Membrane</keyword>
<accession>A0A1C7P4D7</accession>